<dbReference type="PANTHER" id="PTHR35176:SF2">
    <property type="entry name" value="F420H(2)-DEPENDENT REDUCTASE RV1155"/>
    <property type="match status" value="1"/>
</dbReference>
<dbReference type="GO" id="GO:0005829">
    <property type="term" value="C:cytosol"/>
    <property type="evidence" value="ECO:0007669"/>
    <property type="project" value="TreeGrafter"/>
</dbReference>
<dbReference type="InterPro" id="IPR012349">
    <property type="entry name" value="Split_barrel_FMN-bd"/>
</dbReference>
<dbReference type="NCBIfam" id="TIGR03618">
    <property type="entry name" value="Rv1155_F420"/>
    <property type="match status" value="1"/>
</dbReference>
<keyword evidence="1" id="KW-0560">Oxidoreductase</keyword>
<reference evidence="3 4" key="1">
    <citation type="submission" date="2020-08" db="EMBL/GenBank/DDBJ databases">
        <title>Genomic Encyclopedia of Type Strains, Phase III (KMG-III): the genomes of soil and plant-associated and newly described type strains.</title>
        <authorList>
            <person name="Whitman W."/>
        </authorList>
    </citation>
    <scope>NUCLEOTIDE SEQUENCE [LARGE SCALE GENOMIC DNA]</scope>
    <source>
        <strain evidence="3 4">CECT 8640</strain>
    </source>
</reference>
<dbReference type="InterPro" id="IPR052019">
    <property type="entry name" value="F420H2_bilvrd_red/Heme_oxyg"/>
</dbReference>
<dbReference type="AlphaFoldDB" id="A0A841CBE2"/>
<dbReference type="GO" id="GO:0016627">
    <property type="term" value="F:oxidoreductase activity, acting on the CH-CH group of donors"/>
    <property type="evidence" value="ECO:0007669"/>
    <property type="project" value="TreeGrafter"/>
</dbReference>
<dbReference type="SUPFAM" id="SSF50475">
    <property type="entry name" value="FMN-binding split barrel"/>
    <property type="match status" value="1"/>
</dbReference>
<accession>A0A841CBE2</accession>
<feature type="domain" description="Pyridoxamine 5'-phosphate oxidase N-terminal" evidence="2">
    <location>
        <begin position="19"/>
        <end position="139"/>
    </location>
</feature>
<comment type="caution">
    <text evidence="3">The sequence shown here is derived from an EMBL/GenBank/DDBJ whole genome shotgun (WGS) entry which is preliminary data.</text>
</comment>
<proteinExistence type="predicted"/>
<dbReference type="Pfam" id="PF01243">
    <property type="entry name" value="PNPOx_N"/>
    <property type="match status" value="1"/>
</dbReference>
<evidence type="ECO:0000256" key="1">
    <source>
        <dbReference type="ARBA" id="ARBA00023002"/>
    </source>
</evidence>
<dbReference type="Gene3D" id="2.30.110.10">
    <property type="entry name" value="Electron Transport, Fmn-binding Protein, Chain A"/>
    <property type="match status" value="1"/>
</dbReference>
<protein>
    <submittedName>
        <fullName evidence="3">PPOX class probable F420-dependent enzyme</fullName>
    </submittedName>
</protein>
<dbReference type="InterPro" id="IPR011576">
    <property type="entry name" value="Pyridox_Oxase_N"/>
</dbReference>
<dbReference type="PANTHER" id="PTHR35176">
    <property type="entry name" value="HEME OXYGENASE HI_0854-RELATED"/>
    <property type="match status" value="1"/>
</dbReference>
<evidence type="ECO:0000259" key="2">
    <source>
        <dbReference type="Pfam" id="PF01243"/>
    </source>
</evidence>
<sequence>MTEDRTGPGATALDDAGASEVLASRRFGVLATTKRSGHPHLTTMLYHWKPEERLLRFSTTLDRVKVKHVRNSGKAALHVSVDDWTFAVAEGDAEVSEVSSTPGDAVGRELLEMLPEDLRADPDSSDEDFLRLQVDERRVVIRLKVTKLYGTRISFG</sequence>
<dbReference type="InterPro" id="IPR019920">
    <property type="entry name" value="F420-binding_dom_put"/>
</dbReference>
<gene>
    <name evidence="3" type="ORF">FHS29_000870</name>
</gene>
<evidence type="ECO:0000313" key="3">
    <source>
        <dbReference type="EMBL" id="MBB5954300.1"/>
    </source>
</evidence>
<dbReference type="EMBL" id="JACHJN010000001">
    <property type="protein sequence ID" value="MBB5954300.1"/>
    <property type="molecule type" value="Genomic_DNA"/>
</dbReference>
<organism evidence="3 4">
    <name type="scientific">Saccharothrix tamanrassetensis</name>
    <dbReference type="NCBI Taxonomy" id="1051531"/>
    <lineage>
        <taxon>Bacteria</taxon>
        <taxon>Bacillati</taxon>
        <taxon>Actinomycetota</taxon>
        <taxon>Actinomycetes</taxon>
        <taxon>Pseudonocardiales</taxon>
        <taxon>Pseudonocardiaceae</taxon>
        <taxon>Saccharothrix</taxon>
    </lineage>
</organism>
<dbReference type="GO" id="GO:0070967">
    <property type="term" value="F:coenzyme F420 binding"/>
    <property type="evidence" value="ECO:0007669"/>
    <property type="project" value="TreeGrafter"/>
</dbReference>
<dbReference type="Proteomes" id="UP000547510">
    <property type="component" value="Unassembled WGS sequence"/>
</dbReference>
<keyword evidence="4" id="KW-1185">Reference proteome</keyword>
<dbReference type="RefSeq" id="WP_184688371.1">
    <property type="nucleotide sequence ID" value="NZ_JACHJN010000001.1"/>
</dbReference>
<evidence type="ECO:0000313" key="4">
    <source>
        <dbReference type="Proteomes" id="UP000547510"/>
    </source>
</evidence>
<name>A0A841CBE2_9PSEU</name>